<name>A0AAV3PZ70_LITER</name>
<dbReference type="AlphaFoldDB" id="A0AAV3PZ70"/>
<dbReference type="Proteomes" id="UP001454036">
    <property type="component" value="Unassembled WGS sequence"/>
</dbReference>
<keyword evidence="3" id="KW-1185">Reference proteome</keyword>
<comment type="caution">
    <text evidence="2">The sequence shown here is derived from an EMBL/GenBank/DDBJ whole genome shotgun (WGS) entry which is preliminary data.</text>
</comment>
<dbReference type="InterPro" id="IPR040420">
    <property type="entry name" value="At1g76660-like"/>
</dbReference>
<feature type="compositionally biased region" description="Basic and acidic residues" evidence="1">
    <location>
        <begin position="294"/>
        <end position="307"/>
    </location>
</feature>
<evidence type="ECO:0000256" key="1">
    <source>
        <dbReference type="SAM" id="MobiDB-lite"/>
    </source>
</evidence>
<evidence type="ECO:0000313" key="2">
    <source>
        <dbReference type="EMBL" id="GAA0156343.1"/>
    </source>
</evidence>
<protein>
    <recommendedName>
        <fullName evidence="4">Hydroxyproline-rich glycoprotein family protein</fullName>
    </recommendedName>
</protein>
<reference evidence="2 3" key="1">
    <citation type="submission" date="2024-01" db="EMBL/GenBank/DDBJ databases">
        <title>The complete chloroplast genome sequence of Lithospermum erythrorhizon: insights into the phylogenetic relationship among Boraginaceae species and the maternal lineages of purple gromwells.</title>
        <authorList>
            <person name="Okada T."/>
            <person name="Watanabe K."/>
        </authorList>
    </citation>
    <scope>NUCLEOTIDE SEQUENCE [LARGE SCALE GENOMIC DNA]</scope>
</reference>
<proteinExistence type="predicted"/>
<evidence type="ECO:0000313" key="3">
    <source>
        <dbReference type="Proteomes" id="UP001454036"/>
    </source>
</evidence>
<evidence type="ECO:0008006" key="4">
    <source>
        <dbReference type="Google" id="ProtNLM"/>
    </source>
</evidence>
<feature type="compositionally biased region" description="Polar residues" evidence="1">
    <location>
        <begin position="275"/>
        <end position="292"/>
    </location>
</feature>
<feature type="region of interest" description="Disordered" evidence="1">
    <location>
        <begin position="345"/>
        <end position="395"/>
    </location>
</feature>
<feature type="region of interest" description="Disordered" evidence="1">
    <location>
        <begin position="273"/>
        <end position="315"/>
    </location>
</feature>
<sequence length="458" mass="49609">MMMMRGGDMGSGSNNDTTLETINAAATAIAAAENRVSQPASQKRRWRSFWSLYWCFGTGKGPKRIGHAAVIPEMIAPRANMATTDNPTQTNSITLPFVAPPSSPASFLPSEPPSSIHSPTGLLSSMAAYMYSPRGPASMFAIGPFTYETQLVTPPAFSTYTTQPSTAPYTPPPESVHMTTPSSPEVPFAQLLDPINQSHEAGPGFPMSQYEFQSYLLHPGSPVSNLISPCSGISGSGTLSPFPDREYGPANPHFLEFRTVDHSKLLNLEKLSRGWESQQESGTLTPDPSASRSPGDHLADHQSHDLVPHTTKCNGWKNDKTLGHRVSFEITSEDFRCVEKKSDSINKPASAYSGNLEQNIRGDGRSHLSNSHGLSTSENSNHAFESASSDRDDGRYHKKQCSINLSSAKDFNFDNVDGGNSDHSCTSLNWWANEKVLGHEVGTSKTWSFSPAIQPGVS</sequence>
<organism evidence="2 3">
    <name type="scientific">Lithospermum erythrorhizon</name>
    <name type="common">Purple gromwell</name>
    <name type="synonym">Lithospermum officinale var. erythrorhizon</name>
    <dbReference type="NCBI Taxonomy" id="34254"/>
    <lineage>
        <taxon>Eukaryota</taxon>
        <taxon>Viridiplantae</taxon>
        <taxon>Streptophyta</taxon>
        <taxon>Embryophyta</taxon>
        <taxon>Tracheophyta</taxon>
        <taxon>Spermatophyta</taxon>
        <taxon>Magnoliopsida</taxon>
        <taxon>eudicotyledons</taxon>
        <taxon>Gunneridae</taxon>
        <taxon>Pentapetalae</taxon>
        <taxon>asterids</taxon>
        <taxon>lamiids</taxon>
        <taxon>Boraginales</taxon>
        <taxon>Boraginaceae</taxon>
        <taxon>Boraginoideae</taxon>
        <taxon>Lithospermeae</taxon>
        <taxon>Lithospermum</taxon>
    </lineage>
</organism>
<feature type="compositionally biased region" description="Polar residues" evidence="1">
    <location>
        <begin position="367"/>
        <end position="387"/>
    </location>
</feature>
<gene>
    <name evidence="2" type="ORF">LIER_13860</name>
</gene>
<accession>A0AAV3PZ70</accession>
<feature type="region of interest" description="Disordered" evidence="1">
    <location>
        <begin position="162"/>
        <end position="182"/>
    </location>
</feature>
<dbReference type="PANTHER" id="PTHR31798:SF2">
    <property type="entry name" value="HYDROXYPROLINE-RICH GLYCOPROTEIN FAMILY PROTEIN"/>
    <property type="match status" value="1"/>
</dbReference>
<dbReference type="PANTHER" id="PTHR31798">
    <property type="entry name" value="HYDROXYPROLINE-RICH GLYCOPROTEIN-LIKE"/>
    <property type="match status" value="1"/>
</dbReference>
<dbReference type="EMBL" id="BAABME010002840">
    <property type="protein sequence ID" value="GAA0156343.1"/>
    <property type="molecule type" value="Genomic_DNA"/>
</dbReference>